<dbReference type="InterPro" id="IPR029052">
    <property type="entry name" value="Metallo-depent_PP-like"/>
</dbReference>
<dbReference type="PANTHER" id="PTHR37844">
    <property type="entry name" value="SER/THR PROTEIN PHOSPHATASE SUPERFAMILY (AFU_ORTHOLOGUE AFUA_1G14840)"/>
    <property type="match status" value="1"/>
</dbReference>
<keyword evidence="3" id="KW-1185">Reference proteome</keyword>
<dbReference type="AlphaFoldDB" id="A0A7Y9XJB4"/>
<dbReference type="RefSeq" id="WP_179537923.1">
    <property type="nucleotide sequence ID" value="NZ_JACBYV010000001.1"/>
</dbReference>
<evidence type="ECO:0000313" key="3">
    <source>
        <dbReference type="Proteomes" id="UP000578688"/>
    </source>
</evidence>
<organism evidence="2 3">
    <name type="scientific">Phytopseudomonas flavescens</name>
    <dbReference type="NCBI Taxonomy" id="29435"/>
    <lineage>
        <taxon>Bacteria</taxon>
        <taxon>Pseudomonadati</taxon>
        <taxon>Pseudomonadota</taxon>
        <taxon>Gammaproteobacteria</taxon>
        <taxon>Pseudomonadales</taxon>
        <taxon>Pseudomonadaceae</taxon>
        <taxon>Phytopseudomonas</taxon>
    </lineage>
</organism>
<dbReference type="Pfam" id="PF00149">
    <property type="entry name" value="Metallophos"/>
    <property type="match status" value="1"/>
</dbReference>
<accession>A0A7Y9XJB4</accession>
<sequence>MRVHVLSDLHIEFSGFKPEVHDADLVILAGDIHTLTRGVKWANEVFDCDVVYVMGNHEFYRGHLDRTLAKARECAAPHVHILEADSFIRDGVRFLGTTGWADFSISGDSQAAVREALDGMNDYKLIRFGDSYRKLRPADVIKRNRSSHDWLKSELAKDFDGKTVVISHHAPLACILGEEPVGHLSASYANNWPELVAKADAWIFGHTHDAINDEFYGCRVISNPRGYPGEDTGFNPSFVIDL</sequence>
<dbReference type="SUPFAM" id="SSF56300">
    <property type="entry name" value="Metallo-dependent phosphatases"/>
    <property type="match status" value="1"/>
</dbReference>
<dbReference type="GO" id="GO:0016787">
    <property type="term" value="F:hydrolase activity"/>
    <property type="evidence" value="ECO:0007669"/>
    <property type="project" value="InterPro"/>
</dbReference>
<gene>
    <name evidence="2" type="ORF">FHR27_000907</name>
</gene>
<dbReference type="EMBL" id="JACBYV010000001">
    <property type="protein sequence ID" value="NYH72297.1"/>
    <property type="molecule type" value="Genomic_DNA"/>
</dbReference>
<evidence type="ECO:0000259" key="1">
    <source>
        <dbReference type="Pfam" id="PF00149"/>
    </source>
</evidence>
<reference evidence="2 3" key="1">
    <citation type="submission" date="2020-07" db="EMBL/GenBank/DDBJ databases">
        <title>Genomic analyses of the natural microbiome of Caenorhabditis elegans.</title>
        <authorList>
            <person name="Samuel B."/>
        </authorList>
    </citation>
    <scope>NUCLEOTIDE SEQUENCE [LARGE SCALE GENOMIC DNA]</scope>
    <source>
        <strain evidence="2 3">BIGb0408</strain>
    </source>
</reference>
<name>A0A7Y9XJB4_9GAMM</name>
<dbReference type="InterPro" id="IPR004843">
    <property type="entry name" value="Calcineurin-like_PHP"/>
</dbReference>
<protein>
    <submittedName>
        <fullName evidence="2">Putative phosphodiesterase</fullName>
    </submittedName>
</protein>
<feature type="domain" description="Calcineurin-like phosphoesterase" evidence="1">
    <location>
        <begin position="1"/>
        <end position="209"/>
    </location>
</feature>
<dbReference type="Gene3D" id="3.60.21.10">
    <property type="match status" value="2"/>
</dbReference>
<dbReference type="Proteomes" id="UP000578688">
    <property type="component" value="Unassembled WGS sequence"/>
</dbReference>
<proteinExistence type="predicted"/>
<dbReference type="PANTHER" id="PTHR37844:SF2">
    <property type="entry name" value="SER_THR PROTEIN PHOSPHATASE SUPERFAMILY (AFU_ORTHOLOGUE AFUA_1G14840)"/>
    <property type="match status" value="1"/>
</dbReference>
<comment type="caution">
    <text evidence="2">The sequence shown here is derived from an EMBL/GenBank/DDBJ whole genome shotgun (WGS) entry which is preliminary data.</text>
</comment>
<evidence type="ECO:0000313" key="2">
    <source>
        <dbReference type="EMBL" id="NYH72297.1"/>
    </source>
</evidence>